<keyword evidence="4" id="KW-1134">Transmembrane beta strand</keyword>
<dbReference type="GO" id="GO:1990281">
    <property type="term" value="C:efflux pump complex"/>
    <property type="evidence" value="ECO:0007669"/>
    <property type="project" value="TreeGrafter"/>
</dbReference>
<dbReference type="PANTHER" id="PTHR30026:SF22">
    <property type="entry name" value="OUTER MEMBRANE EFFLUX PROTEIN"/>
    <property type="match status" value="1"/>
</dbReference>
<dbReference type="SUPFAM" id="SSF56954">
    <property type="entry name" value="Outer membrane efflux proteins (OEP)"/>
    <property type="match status" value="1"/>
</dbReference>
<keyword evidence="6 8" id="KW-0472">Membrane</keyword>
<dbReference type="Gene3D" id="3.30.1330.60">
    <property type="entry name" value="OmpA-like domain"/>
    <property type="match status" value="1"/>
</dbReference>
<dbReference type="PRINTS" id="PR01021">
    <property type="entry name" value="OMPADOMAIN"/>
</dbReference>
<dbReference type="EMBL" id="QJUL01000046">
    <property type="protein sequence ID" value="TBU86813.1"/>
    <property type="molecule type" value="Genomic_DNA"/>
</dbReference>
<evidence type="ECO:0000259" key="9">
    <source>
        <dbReference type="PROSITE" id="PS51123"/>
    </source>
</evidence>
<evidence type="ECO:0000313" key="10">
    <source>
        <dbReference type="EMBL" id="TBU86813.1"/>
    </source>
</evidence>
<dbReference type="CDD" id="cd07185">
    <property type="entry name" value="OmpA_C-like"/>
    <property type="match status" value="1"/>
</dbReference>
<gene>
    <name evidence="10" type="ORF">DNK44_22205</name>
</gene>
<evidence type="ECO:0000256" key="4">
    <source>
        <dbReference type="ARBA" id="ARBA00022452"/>
    </source>
</evidence>
<dbReference type="Gene3D" id="1.20.1600.10">
    <property type="entry name" value="Outer membrane efflux proteins (OEP)"/>
    <property type="match status" value="1"/>
</dbReference>
<evidence type="ECO:0000256" key="8">
    <source>
        <dbReference type="PROSITE-ProRule" id="PRU00473"/>
    </source>
</evidence>
<evidence type="ECO:0000256" key="7">
    <source>
        <dbReference type="ARBA" id="ARBA00023237"/>
    </source>
</evidence>
<dbReference type="GO" id="GO:0009279">
    <property type="term" value="C:cell outer membrane"/>
    <property type="evidence" value="ECO:0007669"/>
    <property type="project" value="UniProtKB-SubCell"/>
</dbReference>
<dbReference type="AlphaFoldDB" id="A0A4Q9QUH5"/>
<keyword evidence="5" id="KW-0812">Transmembrane</keyword>
<dbReference type="InterPro" id="IPR051906">
    <property type="entry name" value="TolC-like"/>
</dbReference>
<dbReference type="GO" id="GO:0015562">
    <property type="term" value="F:efflux transmembrane transporter activity"/>
    <property type="evidence" value="ECO:0007669"/>
    <property type="project" value="InterPro"/>
</dbReference>
<dbReference type="Pfam" id="PF00691">
    <property type="entry name" value="OmpA"/>
    <property type="match status" value="1"/>
</dbReference>
<name>A0A4Q9QUH5_9GAMM</name>
<protein>
    <submittedName>
        <fullName evidence="10">Agglutination protein</fullName>
    </submittedName>
</protein>
<evidence type="ECO:0000256" key="6">
    <source>
        <dbReference type="ARBA" id="ARBA00023136"/>
    </source>
</evidence>
<organism evidence="10 11">
    <name type="scientific">Phytopseudomonas dryadis</name>
    <dbReference type="NCBI Taxonomy" id="2487520"/>
    <lineage>
        <taxon>Bacteria</taxon>
        <taxon>Pseudomonadati</taxon>
        <taxon>Pseudomonadota</taxon>
        <taxon>Gammaproteobacteria</taxon>
        <taxon>Pseudomonadales</taxon>
        <taxon>Pseudomonadaceae</taxon>
        <taxon>Phytopseudomonas</taxon>
    </lineage>
</organism>
<evidence type="ECO:0000256" key="2">
    <source>
        <dbReference type="ARBA" id="ARBA00007613"/>
    </source>
</evidence>
<dbReference type="InterPro" id="IPR006665">
    <property type="entry name" value="OmpA-like"/>
</dbReference>
<dbReference type="PANTHER" id="PTHR30026">
    <property type="entry name" value="OUTER MEMBRANE PROTEIN TOLC"/>
    <property type="match status" value="1"/>
</dbReference>
<proteinExistence type="inferred from homology"/>
<dbReference type="InterPro" id="IPR006664">
    <property type="entry name" value="OMP_bac"/>
</dbReference>
<dbReference type="InterPro" id="IPR010130">
    <property type="entry name" value="T1SS_OMP_TolC"/>
</dbReference>
<dbReference type="NCBIfam" id="TIGR01844">
    <property type="entry name" value="type_I_sec_TolC"/>
    <property type="match status" value="1"/>
</dbReference>
<keyword evidence="3" id="KW-0813">Transport</keyword>
<dbReference type="OrthoDB" id="9814637at2"/>
<dbReference type="Pfam" id="PF02321">
    <property type="entry name" value="OEP"/>
    <property type="match status" value="2"/>
</dbReference>
<reference evidence="10 11" key="1">
    <citation type="submission" date="2018-06" db="EMBL/GenBank/DDBJ databases">
        <title>Three novel Pseudomonas species isolated from symptomatic oak.</title>
        <authorList>
            <person name="Bueno-Gonzalez V."/>
            <person name="Brady C."/>
        </authorList>
    </citation>
    <scope>NUCLEOTIDE SEQUENCE [LARGE SCALE GENOMIC DNA]</scope>
    <source>
        <strain evidence="10 11">P6B</strain>
    </source>
</reference>
<comment type="similarity">
    <text evidence="2">Belongs to the outer membrane factor (OMF) (TC 1.B.17) family.</text>
</comment>
<evidence type="ECO:0000256" key="5">
    <source>
        <dbReference type="ARBA" id="ARBA00022692"/>
    </source>
</evidence>
<dbReference type="GO" id="GO:0015288">
    <property type="term" value="F:porin activity"/>
    <property type="evidence" value="ECO:0007669"/>
    <property type="project" value="TreeGrafter"/>
</dbReference>
<evidence type="ECO:0000256" key="1">
    <source>
        <dbReference type="ARBA" id="ARBA00004442"/>
    </source>
</evidence>
<dbReference type="PROSITE" id="PS51123">
    <property type="entry name" value="OMPA_2"/>
    <property type="match status" value="1"/>
</dbReference>
<dbReference type="InterPro" id="IPR003423">
    <property type="entry name" value="OMP_efflux"/>
</dbReference>
<feature type="domain" description="OmpA-like" evidence="9">
    <location>
        <begin position="557"/>
        <end position="675"/>
    </location>
</feature>
<comment type="caution">
    <text evidence="10">The sequence shown here is derived from an EMBL/GenBank/DDBJ whole genome shotgun (WGS) entry which is preliminary data.</text>
</comment>
<keyword evidence="7" id="KW-0998">Cell outer membrane</keyword>
<dbReference type="InterPro" id="IPR036737">
    <property type="entry name" value="OmpA-like_sf"/>
</dbReference>
<evidence type="ECO:0000256" key="3">
    <source>
        <dbReference type="ARBA" id="ARBA00022448"/>
    </source>
</evidence>
<evidence type="ECO:0000313" key="11">
    <source>
        <dbReference type="Proteomes" id="UP000293172"/>
    </source>
</evidence>
<dbReference type="Proteomes" id="UP000293172">
    <property type="component" value="Unassembled WGS sequence"/>
</dbReference>
<accession>A0A4Q9QUH5</accession>
<dbReference type="SUPFAM" id="SSF103088">
    <property type="entry name" value="OmpA-like"/>
    <property type="match status" value="1"/>
</dbReference>
<comment type="subcellular location">
    <subcellularLocation>
        <location evidence="1">Cell outer membrane</location>
    </subcellularLocation>
</comment>
<sequence length="675" mass="73694">MGQGKAAALRSVTCRCQLSWPAATHPSSRFFAGARCPPPVAVRRPGPACTRHGTATSPIPNAPAQCREHIIEHSDCLEDVMHIESPFAKLALAICIGLAPVAVTADERQDNLLAVVQETLEFNPELQSRLDAFQAATEDRREVFGGYLPSVDLSASAGQANRQFDNRSDYSRNYAEISLTQMLFDGFRVRHALSRAEHTSRVRYYELLDEAESKALEASEAYLGVLRHRELVTLAQNNVANHQRVQERVGERAQSGVSNRADLQQINGRLSLARSNLMTEIANLQSVTARFQRLVGRTPAASLAVVDLPSARVPGGLEEVLKAGYANNPALYAAFENTQAAEAAFGEAKANRYPTFEFGARQGLYKNNNSFDNRTDPDPYGNESLIELRARYNLFRGGSDRAAERAAQRRIGQAESLRDKACVDLRQTATIAHGDVLNLEQKRTSLAAHREGAANVVVAYREQFDIGRRSLLDVLDSENEAFQAERAYVDGEYDLQIARLRTLHSMGRLLQTLAVAREAIPTLDDINASPVATASSQYCSSVPGGALDIQQYLQPTRAEEILDLSGDALFDSGSALIKTDSQASLRRFVERLLQQGQLRALSIVGHTDNSGSAGLNRELSLARAVAVRDFLVANGVDAALISVSGAGAERPVASNNTVQGRAENRRVELHVNRAR</sequence>